<dbReference type="EMBL" id="JAIWYP010000005">
    <property type="protein sequence ID" value="KAH3826800.1"/>
    <property type="molecule type" value="Genomic_DNA"/>
</dbReference>
<protein>
    <recommendedName>
        <fullName evidence="1">VWFA domain-containing protein</fullName>
    </recommendedName>
</protein>
<dbReference type="AlphaFoldDB" id="A0A9D4H3H4"/>
<keyword evidence="3" id="KW-1185">Reference proteome</keyword>
<name>A0A9D4H3H4_DREPO</name>
<dbReference type="SUPFAM" id="SSF53300">
    <property type="entry name" value="vWA-like"/>
    <property type="match status" value="1"/>
</dbReference>
<dbReference type="Gene3D" id="3.40.50.410">
    <property type="entry name" value="von Willebrand factor, type A domain"/>
    <property type="match status" value="1"/>
</dbReference>
<proteinExistence type="predicted"/>
<dbReference type="PROSITE" id="PS50234">
    <property type="entry name" value="VWFA"/>
    <property type="match status" value="1"/>
</dbReference>
<dbReference type="InterPro" id="IPR036465">
    <property type="entry name" value="vWFA_dom_sf"/>
</dbReference>
<dbReference type="Proteomes" id="UP000828390">
    <property type="component" value="Unassembled WGS sequence"/>
</dbReference>
<dbReference type="InterPro" id="IPR002035">
    <property type="entry name" value="VWF_A"/>
</dbReference>
<reference evidence="2" key="2">
    <citation type="submission" date="2020-11" db="EMBL/GenBank/DDBJ databases">
        <authorList>
            <person name="McCartney M.A."/>
            <person name="Auch B."/>
            <person name="Kono T."/>
            <person name="Mallez S."/>
            <person name="Becker A."/>
            <person name="Gohl D.M."/>
            <person name="Silverstein K.A.T."/>
            <person name="Koren S."/>
            <person name="Bechman K.B."/>
            <person name="Herman A."/>
            <person name="Abrahante J.E."/>
            <person name="Garbe J."/>
        </authorList>
    </citation>
    <scope>NUCLEOTIDE SEQUENCE</scope>
    <source>
        <strain evidence="2">Duluth1</strain>
        <tissue evidence="2">Whole animal</tissue>
    </source>
</reference>
<evidence type="ECO:0000259" key="1">
    <source>
        <dbReference type="PROSITE" id="PS50234"/>
    </source>
</evidence>
<accession>A0A9D4H3H4</accession>
<reference evidence="2" key="1">
    <citation type="journal article" date="2019" name="bioRxiv">
        <title>The Genome of the Zebra Mussel, Dreissena polymorpha: A Resource for Invasive Species Research.</title>
        <authorList>
            <person name="McCartney M.A."/>
            <person name="Auch B."/>
            <person name="Kono T."/>
            <person name="Mallez S."/>
            <person name="Zhang Y."/>
            <person name="Obille A."/>
            <person name="Becker A."/>
            <person name="Abrahante J.E."/>
            <person name="Garbe J."/>
            <person name="Badalamenti J.P."/>
            <person name="Herman A."/>
            <person name="Mangelson H."/>
            <person name="Liachko I."/>
            <person name="Sullivan S."/>
            <person name="Sone E.D."/>
            <person name="Koren S."/>
            <person name="Silverstein K.A.T."/>
            <person name="Beckman K.B."/>
            <person name="Gohl D.M."/>
        </authorList>
    </citation>
    <scope>NUCLEOTIDE SEQUENCE</scope>
    <source>
        <strain evidence="2">Duluth1</strain>
        <tissue evidence="2">Whole animal</tissue>
    </source>
</reference>
<evidence type="ECO:0000313" key="2">
    <source>
        <dbReference type="EMBL" id="KAH3826800.1"/>
    </source>
</evidence>
<gene>
    <name evidence="2" type="ORF">DPMN_128712</name>
</gene>
<organism evidence="2 3">
    <name type="scientific">Dreissena polymorpha</name>
    <name type="common">Zebra mussel</name>
    <name type="synonym">Mytilus polymorpha</name>
    <dbReference type="NCBI Taxonomy" id="45954"/>
    <lineage>
        <taxon>Eukaryota</taxon>
        <taxon>Metazoa</taxon>
        <taxon>Spiralia</taxon>
        <taxon>Lophotrochozoa</taxon>
        <taxon>Mollusca</taxon>
        <taxon>Bivalvia</taxon>
        <taxon>Autobranchia</taxon>
        <taxon>Heteroconchia</taxon>
        <taxon>Euheterodonta</taxon>
        <taxon>Imparidentia</taxon>
        <taxon>Neoheterodontei</taxon>
        <taxon>Myida</taxon>
        <taxon>Dreissenoidea</taxon>
        <taxon>Dreissenidae</taxon>
        <taxon>Dreissena</taxon>
    </lineage>
</organism>
<dbReference type="Pfam" id="PF00092">
    <property type="entry name" value="VWA"/>
    <property type="match status" value="1"/>
</dbReference>
<comment type="caution">
    <text evidence="2">The sequence shown here is derived from an EMBL/GenBank/DDBJ whole genome shotgun (WGS) entry which is preliminary data.</text>
</comment>
<evidence type="ECO:0000313" key="3">
    <source>
        <dbReference type="Proteomes" id="UP000828390"/>
    </source>
</evidence>
<sequence>MTALLLNKPDTIIWDLDGHYTKTEMINHLQIIQKEVWPPNPDPLVGLTTYIRHANDVSFGNRHDKADVVILLTTGNTADHSGFWLASMSKGYILDKLHGLSNNVIVFGIGHRVQRSNLREIATDDEHLFLLNNVYELPSYAERAKRHICV</sequence>
<feature type="domain" description="VWFA" evidence="1">
    <location>
        <begin position="1"/>
        <end position="144"/>
    </location>
</feature>